<proteinExistence type="predicted"/>
<sequence>MPSSRLPKIRGSLRNSFRLRPRGLRAKLRQRRRSADGVSHQPCTADEKKDDVVRGLLVSANVDDSRRRKRGSLFEVEVEVVECDTNDNTRQQNVAEATGNEDDDPSYLEFLLFLRNPPALEEKEGGIIGGGSDLSVVNMTSQESIVGGESFEETKKTKTMPDESYSQLGAVGANDRSVEKRDAPPEKFADTNAAVTERTPVSDNTTSASQTSSIASTDGAEFIERSVDTAVTSAAGADSTSKTSCHAVKKVDNCLAAESPPEQDKENVPTNSNSPGYFPVTSLVRILSTHRRHGGKCCQVVRHTPMFVVVRARDSKEEFRIMPKFLARVEGENRAVDDVGAKLANLLASPPHFPVGSGIAVDRTHARHGGKRGVVMRHTREFVAVRFSNENGNETRIKPKFLTIIDNC</sequence>
<dbReference type="AlphaFoldDB" id="K0T2S1"/>
<evidence type="ECO:0000256" key="1">
    <source>
        <dbReference type="SAM" id="MobiDB-lite"/>
    </source>
</evidence>
<feature type="compositionally biased region" description="Low complexity" evidence="1">
    <location>
        <begin position="205"/>
        <end position="215"/>
    </location>
</feature>
<dbReference type="EMBL" id="AGNL01007186">
    <property type="protein sequence ID" value="EJK71469.1"/>
    <property type="molecule type" value="Genomic_DNA"/>
</dbReference>
<comment type="caution">
    <text evidence="2">The sequence shown here is derived from an EMBL/GenBank/DDBJ whole genome shotgun (WGS) entry which is preliminary data.</text>
</comment>
<feature type="region of interest" description="Disordered" evidence="1">
    <location>
        <begin position="172"/>
        <end position="215"/>
    </location>
</feature>
<organism evidence="2 3">
    <name type="scientific">Thalassiosira oceanica</name>
    <name type="common">Marine diatom</name>
    <dbReference type="NCBI Taxonomy" id="159749"/>
    <lineage>
        <taxon>Eukaryota</taxon>
        <taxon>Sar</taxon>
        <taxon>Stramenopiles</taxon>
        <taxon>Ochrophyta</taxon>
        <taxon>Bacillariophyta</taxon>
        <taxon>Coscinodiscophyceae</taxon>
        <taxon>Thalassiosirophycidae</taxon>
        <taxon>Thalassiosirales</taxon>
        <taxon>Thalassiosiraceae</taxon>
        <taxon>Thalassiosira</taxon>
    </lineage>
</organism>
<feature type="compositionally biased region" description="Basic and acidic residues" evidence="1">
    <location>
        <begin position="176"/>
        <end position="189"/>
    </location>
</feature>
<protein>
    <submittedName>
        <fullName evidence="2">Uncharacterized protein</fullName>
    </submittedName>
</protein>
<reference evidence="2 3" key="1">
    <citation type="journal article" date="2012" name="Genome Biol.">
        <title>Genome and low-iron response of an oceanic diatom adapted to chronic iron limitation.</title>
        <authorList>
            <person name="Lommer M."/>
            <person name="Specht M."/>
            <person name="Roy A.S."/>
            <person name="Kraemer L."/>
            <person name="Andreson R."/>
            <person name="Gutowska M.A."/>
            <person name="Wolf J."/>
            <person name="Bergner S.V."/>
            <person name="Schilhabel M.B."/>
            <person name="Klostermeier U.C."/>
            <person name="Beiko R.G."/>
            <person name="Rosenstiel P."/>
            <person name="Hippler M."/>
            <person name="Laroche J."/>
        </authorList>
    </citation>
    <scope>NUCLEOTIDE SEQUENCE [LARGE SCALE GENOMIC DNA]</scope>
    <source>
        <strain evidence="2 3">CCMP1005</strain>
    </source>
</reference>
<gene>
    <name evidence="2" type="ORF">THAOC_07084</name>
</gene>
<evidence type="ECO:0000313" key="3">
    <source>
        <dbReference type="Proteomes" id="UP000266841"/>
    </source>
</evidence>
<dbReference type="Proteomes" id="UP000266841">
    <property type="component" value="Unassembled WGS sequence"/>
</dbReference>
<accession>K0T2S1</accession>
<keyword evidence="3" id="KW-1185">Reference proteome</keyword>
<evidence type="ECO:0000313" key="2">
    <source>
        <dbReference type="EMBL" id="EJK71469.1"/>
    </source>
</evidence>
<name>K0T2S1_THAOC</name>